<sequence length="851" mass="100052">MFKSLNLKADYYSSEENLLYDFYEPVLTRTVRYDRVSGYFSGKLFRNITKSLSEEVLSSIKIRLIISEEISPSDYEAIKLGYQKRQELIDNLSKEIEMISKNDEVTLNNIAYLIANGNLDIKFGFKEQGKFHSKFSLFYDEAENIIHTKGSNNETIAGYENNYEAFDVTLSWIENDFYREKIPRAQREFDLLWNDKKKESYIHVKEIDEVIKERLLEFNGGIYYLTKTPENTVILTLDNSQLHLINHLKDRSMFDPNKRFIKRKIDKYLSGPFPEFKNNLDYRQLISIIEEFKKHSKKFNYNLVVSKELESFIEKQNLMINERSDYGIYLKKEMSYLKSEFGNFKEIVNSELVRELRTQQMHSAFYMTEMKRVANFSVPGSGKTSMVYGAFAYLSSTEVRNPIKRILMIGPKNSFDSWKIEFKENFGHKRQLDYLDIHEVENADLELYSKWDKKNLILINYESLLKYYHILLDKLDSSTMLVFDEVHRIKNYESERAYAAKKISLKTNFRFVLTGTPIPNSYTDVYNFLNILFGEDYDYFFNYDVHDLKKPNQTRIEEINNKLYPFYWRTNKKELGVPDANPDIIKSIQPTEEEQTLIDLLYEKFGHSPFSLYIRLIQLSSNPKLLLKGNFSELIETEEESNINFNHILSYEDFHDYSWTEKENELINNIGVSSKYKLMLEDLLSLASSGKRVIVWCIFVDTINMVQDDLISAGINAEKIFGSTVHADRQVIINRFKSGEIDVLITNPHTLGESVSLHKHCHNAIYLECSFNLTHLLQSRDRIHRLGLSKDQETNYYFYFLESEQGNRSTIDDKIYQRLAEKEETMLAAIDSDGVNIMPTVSINDIKDLFK</sequence>
<feature type="domain" description="Helicase ATP-binding" evidence="2">
    <location>
        <begin position="364"/>
        <end position="535"/>
    </location>
</feature>
<evidence type="ECO:0000256" key="1">
    <source>
        <dbReference type="ARBA" id="ARBA00022801"/>
    </source>
</evidence>
<protein>
    <recommendedName>
        <fullName evidence="6">Helicase SNF2</fullName>
    </recommendedName>
</protein>
<dbReference type="InterPro" id="IPR049730">
    <property type="entry name" value="SNF2/RAD54-like_C"/>
</dbReference>
<keyword evidence="5" id="KW-1185">Reference proteome</keyword>
<comment type="caution">
    <text evidence="4">The sequence shown here is derived from an EMBL/GenBank/DDBJ whole genome shotgun (WGS) entry which is preliminary data.</text>
</comment>
<dbReference type="PANTHER" id="PTHR45629">
    <property type="entry name" value="SNF2/RAD54 FAMILY MEMBER"/>
    <property type="match status" value="1"/>
</dbReference>
<dbReference type="Gene3D" id="3.40.50.300">
    <property type="entry name" value="P-loop containing nucleotide triphosphate hydrolases"/>
    <property type="match status" value="1"/>
</dbReference>
<dbReference type="InterPro" id="IPR014001">
    <property type="entry name" value="Helicase_ATP-bd"/>
</dbReference>
<dbReference type="Proteomes" id="UP000321440">
    <property type="component" value="Unassembled WGS sequence"/>
</dbReference>
<reference evidence="4 5" key="1">
    <citation type="submission" date="2019-07" db="EMBL/GenBank/DDBJ databases">
        <title>Whole genome shotgun sequence of Alkalibacillus haloalkaliphilus NBRC 103110.</title>
        <authorList>
            <person name="Hosoyama A."/>
            <person name="Uohara A."/>
            <person name="Ohji S."/>
            <person name="Ichikawa N."/>
        </authorList>
    </citation>
    <scope>NUCLEOTIDE SEQUENCE [LARGE SCALE GENOMIC DNA]</scope>
    <source>
        <strain evidence="4 5">NBRC 103110</strain>
    </source>
</reference>
<dbReference type="Gene3D" id="3.40.50.10810">
    <property type="entry name" value="Tandem AAA-ATPase domain"/>
    <property type="match status" value="1"/>
</dbReference>
<proteinExistence type="predicted"/>
<dbReference type="GO" id="GO:0016787">
    <property type="term" value="F:hydrolase activity"/>
    <property type="evidence" value="ECO:0007669"/>
    <property type="project" value="UniProtKB-KW"/>
</dbReference>
<dbReference type="InterPro" id="IPR000330">
    <property type="entry name" value="SNF2_N"/>
</dbReference>
<name>A0A511W314_9BACI</name>
<evidence type="ECO:0000313" key="4">
    <source>
        <dbReference type="EMBL" id="GEN44473.1"/>
    </source>
</evidence>
<dbReference type="AlphaFoldDB" id="A0A511W314"/>
<feature type="domain" description="Helicase C-terminal" evidence="3">
    <location>
        <begin position="679"/>
        <end position="834"/>
    </location>
</feature>
<dbReference type="InterPro" id="IPR001650">
    <property type="entry name" value="Helicase_C-like"/>
</dbReference>
<organism evidence="4 5">
    <name type="scientific">Alkalibacillus haloalkaliphilus</name>
    <dbReference type="NCBI Taxonomy" id="94136"/>
    <lineage>
        <taxon>Bacteria</taxon>
        <taxon>Bacillati</taxon>
        <taxon>Bacillota</taxon>
        <taxon>Bacilli</taxon>
        <taxon>Bacillales</taxon>
        <taxon>Bacillaceae</taxon>
        <taxon>Alkalibacillus</taxon>
    </lineage>
</organism>
<dbReference type="SMART" id="SM00487">
    <property type="entry name" value="DEXDc"/>
    <property type="match status" value="1"/>
</dbReference>
<dbReference type="InterPro" id="IPR038718">
    <property type="entry name" value="SNF2-like_sf"/>
</dbReference>
<dbReference type="OrthoDB" id="9802848at2"/>
<dbReference type="EMBL" id="BJYA01000001">
    <property type="protein sequence ID" value="GEN44473.1"/>
    <property type="molecule type" value="Genomic_DNA"/>
</dbReference>
<dbReference type="SUPFAM" id="SSF52540">
    <property type="entry name" value="P-loop containing nucleoside triphosphate hydrolases"/>
    <property type="match status" value="2"/>
</dbReference>
<dbReference type="InterPro" id="IPR027417">
    <property type="entry name" value="P-loop_NTPase"/>
</dbReference>
<evidence type="ECO:0000259" key="3">
    <source>
        <dbReference type="PROSITE" id="PS51194"/>
    </source>
</evidence>
<dbReference type="PROSITE" id="PS51192">
    <property type="entry name" value="HELICASE_ATP_BIND_1"/>
    <property type="match status" value="1"/>
</dbReference>
<dbReference type="PROSITE" id="PS51194">
    <property type="entry name" value="HELICASE_CTER"/>
    <property type="match status" value="1"/>
</dbReference>
<dbReference type="InterPro" id="IPR050496">
    <property type="entry name" value="SNF2_RAD54_helicase_repair"/>
</dbReference>
<dbReference type="CDD" id="cd18793">
    <property type="entry name" value="SF2_C_SNF"/>
    <property type="match status" value="1"/>
</dbReference>
<dbReference type="GO" id="GO:0005524">
    <property type="term" value="F:ATP binding"/>
    <property type="evidence" value="ECO:0007669"/>
    <property type="project" value="InterPro"/>
</dbReference>
<dbReference type="SMART" id="SM00490">
    <property type="entry name" value="HELICc"/>
    <property type="match status" value="1"/>
</dbReference>
<dbReference type="CDD" id="cd09179">
    <property type="entry name" value="PLDc_N_DEXD_a"/>
    <property type="match status" value="1"/>
</dbReference>
<evidence type="ECO:0000259" key="2">
    <source>
        <dbReference type="PROSITE" id="PS51192"/>
    </source>
</evidence>
<dbReference type="PANTHER" id="PTHR45629:SF7">
    <property type="entry name" value="DNA EXCISION REPAIR PROTEIN ERCC-6-RELATED"/>
    <property type="match status" value="1"/>
</dbReference>
<evidence type="ECO:0000313" key="5">
    <source>
        <dbReference type="Proteomes" id="UP000321440"/>
    </source>
</evidence>
<dbReference type="Pfam" id="PF00176">
    <property type="entry name" value="SNF2-rel_dom"/>
    <property type="match status" value="1"/>
</dbReference>
<gene>
    <name evidence="4" type="ORF">AHA02nite_02490</name>
</gene>
<accession>A0A511W314</accession>
<dbReference type="RefSeq" id="WP_146813583.1">
    <property type="nucleotide sequence ID" value="NZ_BJYA01000001.1"/>
</dbReference>
<keyword evidence="1" id="KW-0378">Hydrolase</keyword>
<dbReference type="Pfam" id="PF00271">
    <property type="entry name" value="Helicase_C"/>
    <property type="match status" value="1"/>
</dbReference>
<evidence type="ECO:0008006" key="6">
    <source>
        <dbReference type="Google" id="ProtNLM"/>
    </source>
</evidence>